<dbReference type="Proteomes" id="UP000184139">
    <property type="component" value="Unassembled WGS sequence"/>
</dbReference>
<evidence type="ECO:0008006" key="3">
    <source>
        <dbReference type="Google" id="ProtNLM"/>
    </source>
</evidence>
<dbReference type="OrthoDB" id="9801073at2"/>
<gene>
    <name evidence="1" type="ORF">SAMN02745124_03202</name>
</gene>
<protein>
    <recommendedName>
        <fullName evidence="3">Conjugal transfer protein TraB</fullName>
    </recommendedName>
</protein>
<sequence length="61" mass="6801">MDPKKERQDRRDAPVSDDTVLKIAKEIAVKFIEVGRLTPATFDETFKAIHTTIAETVGKGD</sequence>
<name>A0A1M5XNB2_9BACT</name>
<reference evidence="1 2" key="1">
    <citation type="submission" date="2016-11" db="EMBL/GenBank/DDBJ databases">
        <authorList>
            <person name="Jaros S."/>
            <person name="Januszkiewicz K."/>
            <person name="Wedrychowicz H."/>
        </authorList>
    </citation>
    <scope>NUCLEOTIDE SEQUENCE [LARGE SCALE GENOMIC DNA]</scope>
    <source>
        <strain evidence="1 2">DSM 9705</strain>
    </source>
</reference>
<evidence type="ECO:0000313" key="2">
    <source>
        <dbReference type="Proteomes" id="UP000184139"/>
    </source>
</evidence>
<keyword evidence="2" id="KW-1185">Reference proteome</keyword>
<proteinExistence type="predicted"/>
<evidence type="ECO:0000313" key="1">
    <source>
        <dbReference type="EMBL" id="SHI01038.1"/>
    </source>
</evidence>
<organism evidence="1 2">
    <name type="scientific">Desulfofustis glycolicus DSM 9705</name>
    <dbReference type="NCBI Taxonomy" id="1121409"/>
    <lineage>
        <taxon>Bacteria</taxon>
        <taxon>Pseudomonadati</taxon>
        <taxon>Thermodesulfobacteriota</taxon>
        <taxon>Desulfobulbia</taxon>
        <taxon>Desulfobulbales</taxon>
        <taxon>Desulfocapsaceae</taxon>
        <taxon>Desulfofustis</taxon>
    </lineage>
</organism>
<dbReference type="EMBL" id="FQXS01000021">
    <property type="protein sequence ID" value="SHI01038.1"/>
    <property type="molecule type" value="Genomic_DNA"/>
</dbReference>
<dbReference type="RefSeq" id="WP_073377577.1">
    <property type="nucleotide sequence ID" value="NZ_FQXS01000021.1"/>
</dbReference>
<accession>A0A1M5XNB2</accession>
<dbReference type="AlphaFoldDB" id="A0A1M5XNB2"/>